<dbReference type="InterPro" id="IPR006638">
    <property type="entry name" value="Elp3/MiaA/NifB-like_rSAM"/>
</dbReference>
<proteinExistence type="inferred from homology"/>
<keyword evidence="3" id="KW-0349">Heme</keyword>
<dbReference type="NCBIfam" id="TIGR00539">
    <property type="entry name" value="hemN_rel"/>
    <property type="match status" value="1"/>
</dbReference>
<dbReference type="SUPFAM" id="SSF102114">
    <property type="entry name" value="Radical SAM enzymes"/>
    <property type="match status" value="1"/>
</dbReference>
<keyword evidence="6" id="KW-1185">Reference proteome</keyword>
<dbReference type="CDD" id="cd01335">
    <property type="entry name" value="Radical_SAM"/>
    <property type="match status" value="1"/>
</dbReference>
<dbReference type="SMART" id="SM00729">
    <property type="entry name" value="Elp3"/>
    <property type="match status" value="1"/>
</dbReference>
<evidence type="ECO:0000259" key="4">
    <source>
        <dbReference type="PROSITE" id="PS51918"/>
    </source>
</evidence>
<dbReference type="SFLD" id="SFLDF00288">
    <property type="entry name" value="HemN-like__clustered_with_nucl"/>
    <property type="match status" value="1"/>
</dbReference>
<dbReference type="InterPro" id="IPR010723">
    <property type="entry name" value="HemN_C"/>
</dbReference>
<evidence type="ECO:0000256" key="1">
    <source>
        <dbReference type="ARBA" id="ARBA00006100"/>
    </source>
</evidence>
<dbReference type="GO" id="GO:0051989">
    <property type="term" value="F:coproporphyrinogen dehydrogenase activity"/>
    <property type="evidence" value="ECO:0007669"/>
    <property type="project" value="UniProtKB-EC"/>
</dbReference>
<gene>
    <name evidence="5" type="ORF">J2S00_002398</name>
</gene>
<dbReference type="SFLD" id="SFLDF00562">
    <property type="entry name" value="HemN-like__clustered_with_heat"/>
    <property type="match status" value="1"/>
</dbReference>
<keyword evidence="3" id="KW-0408">Iron</keyword>
<dbReference type="SFLD" id="SFLDS00029">
    <property type="entry name" value="Radical_SAM"/>
    <property type="match status" value="1"/>
</dbReference>
<dbReference type="InterPro" id="IPR023404">
    <property type="entry name" value="rSAM_horseshoe"/>
</dbReference>
<comment type="function">
    <text evidence="3">Probably acts as a heme chaperone, transferring heme to an unknown acceptor. Binds one molecule of heme per monomer, possibly covalently. Binds 1 [4Fe-4S] cluster. The cluster is coordinated with 3 cysteines and an exchangeable S-adenosyl-L-methionine.</text>
</comment>
<comment type="caution">
    <text evidence="5">The sequence shown here is derived from an EMBL/GenBank/DDBJ whole genome shotgun (WGS) entry which is preliminary data.</text>
</comment>
<protein>
    <recommendedName>
        <fullName evidence="2 3">Heme chaperone HemW</fullName>
    </recommendedName>
</protein>
<keyword evidence="3" id="KW-0411">Iron-sulfur</keyword>
<dbReference type="InterPro" id="IPR004559">
    <property type="entry name" value="HemW-like"/>
</dbReference>
<accession>A0ABU0CT52</accession>
<dbReference type="InterPro" id="IPR007197">
    <property type="entry name" value="rSAM"/>
</dbReference>
<organism evidence="5 6">
    <name type="scientific">Caldalkalibacillus uzonensis</name>
    <dbReference type="NCBI Taxonomy" id="353224"/>
    <lineage>
        <taxon>Bacteria</taxon>
        <taxon>Bacillati</taxon>
        <taxon>Bacillota</taxon>
        <taxon>Bacilli</taxon>
        <taxon>Bacillales</taxon>
        <taxon>Bacillaceae</taxon>
        <taxon>Caldalkalibacillus</taxon>
    </lineage>
</organism>
<keyword evidence="3" id="KW-0479">Metal-binding</keyword>
<evidence type="ECO:0000256" key="3">
    <source>
        <dbReference type="RuleBase" id="RU364116"/>
    </source>
</evidence>
<dbReference type="Pfam" id="PF04055">
    <property type="entry name" value="Radical_SAM"/>
    <property type="match status" value="1"/>
</dbReference>
<dbReference type="Pfam" id="PF06969">
    <property type="entry name" value="HemN_C"/>
    <property type="match status" value="1"/>
</dbReference>
<dbReference type="Gene3D" id="3.80.30.20">
    <property type="entry name" value="tm_1862 like domain"/>
    <property type="match status" value="1"/>
</dbReference>
<dbReference type="PROSITE" id="PS51918">
    <property type="entry name" value="RADICAL_SAM"/>
    <property type="match status" value="1"/>
</dbReference>
<keyword evidence="3" id="KW-0949">S-adenosyl-L-methionine</keyword>
<feature type="domain" description="Radical SAM core" evidence="4">
    <location>
        <begin position="1"/>
        <end position="231"/>
    </location>
</feature>
<keyword evidence="3" id="KW-0143">Chaperone</keyword>
<sequence>MARSVYIHIPFCQHICPYCDFNKYVLKGQPVWHYLEALVQEMNLTFEQHPPQEIRTIFVGGGTPTALNPEQMRFFLEAVARYVQPQAPCVEFTVEANPGTVNEDLLQVMKEGGVNRLSFGVQSFDRGLLKKLGRIHTTEDVHQSLALARKQGFNNLSIDLMFGLPGQSVDMFREDVEQALKLDVPHLSAYSLKIEPGTHFHRLHEQNKFHLPPEDEEATMYELLIKRMTESGYAHYEISNFAYTGYESRHNLTYWRNEEYYGLGAGAHGYVQGVRHVNAGPVHEYIEKVAREGLPRVEVHPVSKQEAMEDMMIMGLRTKEGVSRLVFRERYGLKLEDHFGRQLDQLQAKGLITTDGERYWLTEKGLFLGNEVFAAFIGMH</sequence>
<dbReference type="PANTHER" id="PTHR13932">
    <property type="entry name" value="COPROPORPHYRINIGEN III OXIDASE"/>
    <property type="match status" value="1"/>
</dbReference>
<dbReference type="Proteomes" id="UP001232445">
    <property type="component" value="Unassembled WGS sequence"/>
</dbReference>
<dbReference type="SFLD" id="SFLDG01065">
    <property type="entry name" value="anaerobic_coproporphyrinogen-I"/>
    <property type="match status" value="1"/>
</dbReference>
<dbReference type="PANTHER" id="PTHR13932:SF5">
    <property type="entry name" value="RADICAL S-ADENOSYL METHIONINE DOMAIN-CONTAINING PROTEIN 1, MITOCHONDRIAL"/>
    <property type="match status" value="1"/>
</dbReference>
<comment type="subcellular location">
    <subcellularLocation>
        <location evidence="3">Cytoplasm</location>
    </subcellularLocation>
</comment>
<keyword evidence="3" id="KW-0963">Cytoplasm</keyword>
<comment type="similarity">
    <text evidence="1">Belongs to the anaerobic coproporphyrinogen-III oxidase family. HemW subfamily.</text>
</comment>
<evidence type="ECO:0000256" key="2">
    <source>
        <dbReference type="ARBA" id="ARBA00017228"/>
    </source>
</evidence>
<keyword evidence="5" id="KW-0560">Oxidoreductase</keyword>
<dbReference type="InterPro" id="IPR034505">
    <property type="entry name" value="Coproporphyrinogen-III_oxidase"/>
</dbReference>
<dbReference type="SFLD" id="SFLDG01082">
    <property type="entry name" value="B12-binding_domain_containing"/>
    <property type="match status" value="1"/>
</dbReference>
<keyword evidence="3" id="KW-0004">4Fe-4S</keyword>
<dbReference type="RefSeq" id="WP_307339843.1">
    <property type="nucleotide sequence ID" value="NZ_JAUSUQ010000008.1"/>
</dbReference>
<evidence type="ECO:0000313" key="5">
    <source>
        <dbReference type="EMBL" id="MDQ0339610.1"/>
    </source>
</evidence>
<dbReference type="InterPro" id="IPR058240">
    <property type="entry name" value="rSAM_sf"/>
</dbReference>
<name>A0ABU0CT52_9BACI</name>
<reference evidence="5 6" key="1">
    <citation type="submission" date="2023-07" db="EMBL/GenBank/DDBJ databases">
        <title>Genomic Encyclopedia of Type Strains, Phase IV (KMG-IV): sequencing the most valuable type-strain genomes for metagenomic binning, comparative biology and taxonomic classification.</title>
        <authorList>
            <person name="Goeker M."/>
        </authorList>
    </citation>
    <scope>NUCLEOTIDE SEQUENCE [LARGE SCALE GENOMIC DNA]</scope>
    <source>
        <strain evidence="5 6">DSM 17740</strain>
    </source>
</reference>
<dbReference type="EMBL" id="JAUSUQ010000008">
    <property type="protein sequence ID" value="MDQ0339610.1"/>
    <property type="molecule type" value="Genomic_DNA"/>
</dbReference>
<evidence type="ECO:0000313" key="6">
    <source>
        <dbReference type="Proteomes" id="UP001232445"/>
    </source>
</evidence>